<proteinExistence type="predicted"/>
<dbReference type="EMBL" id="CAJOBJ010381947">
    <property type="protein sequence ID" value="CAF5227742.1"/>
    <property type="molecule type" value="Genomic_DNA"/>
</dbReference>
<protein>
    <submittedName>
        <fullName evidence="1">Uncharacterized protein</fullName>
    </submittedName>
</protein>
<dbReference type="AlphaFoldDB" id="A0A8S3KD55"/>
<reference evidence="1" key="1">
    <citation type="submission" date="2021-02" db="EMBL/GenBank/DDBJ databases">
        <authorList>
            <person name="Nowell W R."/>
        </authorList>
    </citation>
    <scope>NUCLEOTIDE SEQUENCE</scope>
</reference>
<dbReference type="Proteomes" id="UP000681720">
    <property type="component" value="Unassembled WGS sequence"/>
</dbReference>
<name>A0A8S3KD55_9BILA</name>
<organism evidence="1 2">
    <name type="scientific">Rotaria magnacalcarata</name>
    <dbReference type="NCBI Taxonomy" id="392030"/>
    <lineage>
        <taxon>Eukaryota</taxon>
        <taxon>Metazoa</taxon>
        <taxon>Spiralia</taxon>
        <taxon>Gnathifera</taxon>
        <taxon>Rotifera</taxon>
        <taxon>Eurotatoria</taxon>
        <taxon>Bdelloidea</taxon>
        <taxon>Philodinida</taxon>
        <taxon>Philodinidae</taxon>
        <taxon>Rotaria</taxon>
    </lineage>
</organism>
<gene>
    <name evidence="1" type="ORF">GIL414_LOCUS87794</name>
</gene>
<evidence type="ECO:0000313" key="1">
    <source>
        <dbReference type="EMBL" id="CAF5227742.1"/>
    </source>
</evidence>
<accession>A0A8S3KD55</accession>
<evidence type="ECO:0000313" key="2">
    <source>
        <dbReference type="Proteomes" id="UP000681720"/>
    </source>
</evidence>
<feature type="non-terminal residue" evidence="1">
    <location>
        <position position="42"/>
    </location>
</feature>
<comment type="caution">
    <text evidence="1">The sequence shown here is derived from an EMBL/GenBank/DDBJ whole genome shotgun (WGS) entry which is preliminary data.</text>
</comment>
<sequence length="42" mass="4893">MLFATDRPILMIPTPKLMRRERERLCLRVVTLHKGISAASDR</sequence>